<feature type="domain" description="Cas12f1-like TNB" evidence="2">
    <location>
        <begin position="30"/>
        <end position="97"/>
    </location>
</feature>
<dbReference type="Pfam" id="PF07282">
    <property type="entry name" value="Cas12f1-like_TNB"/>
    <property type="match status" value="1"/>
</dbReference>
<dbReference type="STRING" id="1423734.FC83_GL001776"/>
<gene>
    <name evidence="3" type="ORF">FC83_GL001776</name>
</gene>
<keyword evidence="4" id="KW-1185">Reference proteome</keyword>
<sequence>MFVLENLVNVRFATEKTTKDTRYEKVSWAFYQLEQMLTYKAIQAGVAVITVSAAYTSQRCPHCGEIKKTNRKYQLHAYQCSNCGYQSNDDRVGAMNIQYLGTQYINGVKKPKLKKKKSANG</sequence>
<comment type="caution">
    <text evidence="3">The sequence shown here is derived from an EMBL/GenBank/DDBJ whole genome shotgun (WGS) entry which is preliminary data.</text>
</comment>
<evidence type="ECO:0000259" key="2">
    <source>
        <dbReference type="Pfam" id="PF07282"/>
    </source>
</evidence>
<evidence type="ECO:0000256" key="1">
    <source>
        <dbReference type="ARBA" id="ARBA00023125"/>
    </source>
</evidence>
<protein>
    <submittedName>
        <fullName evidence="3">IS607 family transposase ISLasa12</fullName>
    </submittedName>
</protein>
<dbReference type="InterPro" id="IPR010095">
    <property type="entry name" value="Cas12f1-like_TNB"/>
</dbReference>
<reference evidence="3 4" key="1">
    <citation type="journal article" date="2015" name="Genome Announc.">
        <title>Expanding the biotechnology potential of lactobacilli through comparative genomics of 213 strains and associated genera.</title>
        <authorList>
            <person name="Sun Z."/>
            <person name="Harris H.M."/>
            <person name="McCann A."/>
            <person name="Guo C."/>
            <person name="Argimon S."/>
            <person name="Zhang W."/>
            <person name="Yang X."/>
            <person name="Jeffery I.B."/>
            <person name="Cooney J.C."/>
            <person name="Kagawa T.F."/>
            <person name="Liu W."/>
            <person name="Song Y."/>
            <person name="Salvetti E."/>
            <person name="Wrobel A."/>
            <person name="Rasinkangas P."/>
            <person name="Parkhill J."/>
            <person name="Rea M.C."/>
            <person name="O'Sullivan O."/>
            <person name="Ritari J."/>
            <person name="Douillard F.P."/>
            <person name="Paul Ross R."/>
            <person name="Yang R."/>
            <person name="Briner A.E."/>
            <person name="Felis G.E."/>
            <person name="de Vos W.M."/>
            <person name="Barrangou R."/>
            <person name="Klaenhammer T.R."/>
            <person name="Caufield P.W."/>
            <person name="Cui Y."/>
            <person name="Zhang H."/>
            <person name="O'Toole P.W."/>
        </authorList>
    </citation>
    <scope>NUCLEOTIDE SEQUENCE [LARGE SCALE GENOMIC DNA]</scope>
    <source>
        <strain evidence="3 4">DSM 18527</strain>
    </source>
</reference>
<organism evidence="3 4">
    <name type="scientific">Agrilactobacillus composti DSM 18527 = JCM 14202</name>
    <dbReference type="NCBI Taxonomy" id="1423734"/>
    <lineage>
        <taxon>Bacteria</taxon>
        <taxon>Bacillati</taxon>
        <taxon>Bacillota</taxon>
        <taxon>Bacilli</taxon>
        <taxon>Lactobacillales</taxon>
        <taxon>Lactobacillaceae</taxon>
        <taxon>Agrilactobacillus</taxon>
    </lineage>
</organism>
<dbReference type="Proteomes" id="UP000051236">
    <property type="component" value="Unassembled WGS sequence"/>
</dbReference>
<accession>A0A0R1XKC5</accession>
<dbReference type="AlphaFoldDB" id="A0A0R1XKC5"/>
<proteinExistence type="predicted"/>
<dbReference type="GO" id="GO:0003677">
    <property type="term" value="F:DNA binding"/>
    <property type="evidence" value="ECO:0007669"/>
    <property type="project" value="UniProtKB-KW"/>
</dbReference>
<keyword evidence="1" id="KW-0238">DNA-binding</keyword>
<dbReference type="EMBL" id="AZGA01000088">
    <property type="protein sequence ID" value="KRM30640.1"/>
    <property type="molecule type" value="Genomic_DNA"/>
</dbReference>
<dbReference type="PATRIC" id="fig|1423734.3.peg.1795"/>
<name>A0A0R1XKC5_9LACO</name>
<evidence type="ECO:0000313" key="3">
    <source>
        <dbReference type="EMBL" id="KRM30640.1"/>
    </source>
</evidence>
<dbReference type="NCBIfam" id="TIGR01766">
    <property type="entry name" value="IS200/IS605 family accessory protein TnpB-like domain"/>
    <property type="match status" value="1"/>
</dbReference>
<evidence type="ECO:0000313" key="4">
    <source>
        <dbReference type="Proteomes" id="UP000051236"/>
    </source>
</evidence>